<dbReference type="AlphaFoldDB" id="A0A271J002"/>
<evidence type="ECO:0000313" key="4">
    <source>
        <dbReference type="Proteomes" id="UP000216339"/>
    </source>
</evidence>
<accession>A0A271J002</accession>
<sequence length="132" mass="13893">MAPFYSLRRLVAVALLAAAVVAVPARAAVVDGGELTLVHTDDTPQPFRLSVPSPNPFTSSTRLTLTVEQATSLSVAVHDALGRRVALLHDGYVQAGTYTLRVDAGDLPPGLYLVRATDGRGQTATRSVSLAR</sequence>
<dbReference type="OrthoDB" id="1489355at2"/>
<proteinExistence type="predicted"/>
<name>A0A271J002_9BACT</name>
<dbReference type="RefSeq" id="WP_095510491.1">
    <property type="nucleotide sequence ID" value="NZ_MQWD01000001.1"/>
</dbReference>
<evidence type="ECO:0000259" key="2">
    <source>
        <dbReference type="Pfam" id="PF18962"/>
    </source>
</evidence>
<dbReference type="InterPro" id="IPR026444">
    <property type="entry name" value="Secre_tail"/>
</dbReference>
<dbReference type="EMBL" id="MQWD01000001">
    <property type="protein sequence ID" value="PAP76822.1"/>
    <property type="molecule type" value="Genomic_DNA"/>
</dbReference>
<protein>
    <recommendedName>
        <fullName evidence="2">Secretion system C-terminal sorting domain-containing protein</fullName>
    </recommendedName>
</protein>
<evidence type="ECO:0000256" key="1">
    <source>
        <dbReference type="SAM" id="SignalP"/>
    </source>
</evidence>
<evidence type="ECO:0000313" key="3">
    <source>
        <dbReference type="EMBL" id="PAP76822.1"/>
    </source>
</evidence>
<reference evidence="3 4" key="1">
    <citation type="submission" date="2016-11" db="EMBL/GenBank/DDBJ databases">
        <title>Study of marine rhodopsin-containing bacteria.</title>
        <authorList>
            <person name="Yoshizawa S."/>
            <person name="Kumagai Y."/>
            <person name="Kogure K."/>
        </authorList>
    </citation>
    <scope>NUCLEOTIDE SEQUENCE [LARGE SCALE GENOMIC DNA]</scope>
    <source>
        <strain evidence="3 4">SAORIC-28</strain>
    </source>
</reference>
<dbReference type="NCBIfam" id="TIGR04183">
    <property type="entry name" value="Por_Secre_tail"/>
    <property type="match status" value="1"/>
</dbReference>
<keyword evidence="4" id="KW-1185">Reference proteome</keyword>
<dbReference type="Pfam" id="PF18962">
    <property type="entry name" value="Por_Secre_tail"/>
    <property type="match status" value="1"/>
</dbReference>
<dbReference type="Proteomes" id="UP000216339">
    <property type="component" value="Unassembled WGS sequence"/>
</dbReference>
<gene>
    <name evidence="3" type="ORF">BSZ37_10450</name>
</gene>
<keyword evidence="1" id="KW-0732">Signal</keyword>
<feature type="chain" id="PRO_5013035257" description="Secretion system C-terminal sorting domain-containing protein" evidence="1">
    <location>
        <begin position="28"/>
        <end position="132"/>
    </location>
</feature>
<comment type="caution">
    <text evidence="3">The sequence shown here is derived from an EMBL/GenBank/DDBJ whole genome shotgun (WGS) entry which is preliminary data.</text>
</comment>
<organism evidence="3 4">
    <name type="scientific">Rubrivirga marina</name>
    <dbReference type="NCBI Taxonomy" id="1196024"/>
    <lineage>
        <taxon>Bacteria</taxon>
        <taxon>Pseudomonadati</taxon>
        <taxon>Rhodothermota</taxon>
        <taxon>Rhodothermia</taxon>
        <taxon>Rhodothermales</taxon>
        <taxon>Rubricoccaceae</taxon>
        <taxon>Rubrivirga</taxon>
    </lineage>
</organism>
<feature type="signal peptide" evidence="1">
    <location>
        <begin position="1"/>
        <end position="27"/>
    </location>
</feature>
<feature type="domain" description="Secretion system C-terminal sorting" evidence="2">
    <location>
        <begin position="54"/>
        <end position="125"/>
    </location>
</feature>